<keyword evidence="3" id="KW-1185">Reference proteome</keyword>
<feature type="region of interest" description="Disordered" evidence="1">
    <location>
        <begin position="60"/>
        <end position="99"/>
    </location>
</feature>
<sequence>MDSRSLSLPDVSPPQHNYHPGEHTIWGLGIPWFRCLGDLIALIDASIPIYSLSLSSLESGHNVSNHSANPPITALNQPLNPTRGESPVAPKADPREIPDGAAGSWMGTFRYLELEQGRDRCPRAMRGRQGGAGRRRRCASCNVSTKPRCSPWLRPIMERWIIVTKKEAHIYTRILSWLKTSQPLMRALMGCNFPRRKKTVGCRTECHSGVNT</sequence>
<comment type="caution">
    <text evidence="2">The sequence shown here is derived from an EMBL/GenBank/DDBJ whole genome shotgun (WGS) entry which is preliminary data.</text>
</comment>
<dbReference type="Proteomes" id="UP000011668">
    <property type="component" value="Unassembled WGS sequence"/>
</dbReference>
<dbReference type="HOGENOM" id="CLU_1300429_0_0_1"/>
<gene>
    <name evidence="2" type="ORF">AG1IA_03640</name>
</gene>
<reference evidence="2 3" key="1">
    <citation type="journal article" date="2013" name="Nat. Commun.">
        <title>The evolution and pathogenic mechanisms of the rice sheath blight pathogen.</title>
        <authorList>
            <person name="Zheng A."/>
            <person name="Lin R."/>
            <person name="Xu L."/>
            <person name="Qin P."/>
            <person name="Tang C."/>
            <person name="Ai P."/>
            <person name="Zhang D."/>
            <person name="Liu Y."/>
            <person name="Sun Z."/>
            <person name="Feng H."/>
            <person name="Wang Y."/>
            <person name="Chen Y."/>
            <person name="Liang X."/>
            <person name="Fu R."/>
            <person name="Li Q."/>
            <person name="Zhang J."/>
            <person name="Yu X."/>
            <person name="Xie Z."/>
            <person name="Ding L."/>
            <person name="Guan P."/>
            <person name="Tang J."/>
            <person name="Liang Y."/>
            <person name="Wang S."/>
            <person name="Deng Q."/>
            <person name="Li S."/>
            <person name="Zhu J."/>
            <person name="Wang L."/>
            <person name="Liu H."/>
            <person name="Li P."/>
        </authorList>
    </citation>
    <scope>NUCLEOTIDE SEQUENCE [LARGE SCALE GENOMIC DNA]</scope>
    <source>
        <strain evidence="3">AG-1 IA</strain>
    </source>
</reference>
<evidence type="ECO:0000313" key="3">
    <source>
        <dbReference type="Proteomes" id="UP000011668"/>
    </source>
</evidence>
<dbReference type="AlphaFoldDB" id="L8WWJ5"/>
<dbReference type="EMBL" id="AFRT01000858">
    <property type="protein sequence ID" value="ELU42335.1"/>
    <property type="molecule type" value="Genomic_DNA"/>
</dbReference>
<organism evidence="2 3">
    <name type="scientific">Thanatephorus cucumeris (strain AG1-IA)</name>
    <name type="common">Rice sheath blight fungus</name>
    <name type="synonym">Rhizoctonia solani</name>
    <dbReference type="NCBI Taxonomy" id="983506"/>
    <lineage>
        <taxon>Eukaryota</taxon>
        <taxon>Fungi</taxon>
        <taxon>Dikarya</taxon>
        <taxon>Basidiomycota</taxon>
        <taxon>Agaricomycotina</taxon>
        <taxon>Agaricomycetes</taxon>
        <taxon>Cantharellales</taxon>
        <taxon>Ceratobasidiaceae</taxon>
        <taxon>Rhizoctonia</taxon>
        <taxon>Rhizoctonia solani AG-1</taxon>
    </lineage>
</organism>
<feature type="compositionally biased region" description="Polar residues" evidence="1">
    <location>
        <begin position="61"/>
        <end position="80"/>
    </location>
</feature>
<evidence type="ECO:0000313" key="2">
    <source>
        <dbReference type="EMBL" id="ELU42335.1"/>
    </source>
</evidence>
<protein>
    <submittedName>
        <fullName evidence="2">Uncharacterized protein</fullName>
    </submittedName>
</protein>
<name>L8WWJ5_THACA</name>
<accession>L8WWJ5</accession>
<evidence type="ECO:0000256" key="1">
    <source>
        <dbReference type="SAM" id="MobiDB-lite"/>
    </source>
</evidence>
<proteinExistence type="predicted"/>